<dbReference type="AlphaFoldDB" id="A0A1H2X5U4"/>
<dbReference type="EMBL" id="FNNJ01000002">
    <property type="protein sequence ID" value="SDW88147.1"/>
    <property type="molecule type" value="Genomic_DNA"/>
</dbReference>
<dbReference type="STRING" id="762486.SAMN05444411_102374"/>
<gene>
    <name evidence="1" type="ORF">SAMN05444411_102374</name>
</gene>
<reference evidence="1 2" key="1">
    <citation type="submission" date="2016-10" db="EMBL/GenBank/DDBJ databases">
        <authorList>
            <person name="de Groot N.N."/>
        </authorList>
    </citation>
    <scope>NUCLEOTIDE SEQUENCE [LARGE SCALE GENOMIC DNA]</scope>
    <source>
        <strain evidence="1 2">DSM 24956</strain>
    </source>
</reference>
<proteinExistence type="predicted"/>
<name>A0A1H2X5U4_9FLAO</name>
<evidence type="ECO:0000313" key="2">
    <source>
        <dbReference type="Proteomes" id="UP000199595"/>
    </source>
</evidence>
<organism evidence="1 2">
    <name type="scientific">Lutibacter oricola</name>
    <dbReference type="NCBI Taxonomy" id="762486"/>
    <lineage>
        <taxon>Bacteria</taxon>
        <taxon>Pseudomonadati</taxon>
        <taxon>Bacteroidota</taxon>
        <taxon>Flavobacteriia</taxon>
        <taxon>Flavobacteriales</taxon>
        <taxon>Flavobacteriaceae</taxon>
        <taxon>Lutibacter</taxon>
    </lineage>
</organism>
<evidence type="ECO:0000313" key="1">
    <source>
        <dbReference type="EMBL" id="SDW88147.1"/>
    </source>
</evidence>
<keyword evidence="2" id="KW-1185">Reference proteome</keyword>
<dbReference type="OrthoDB" id="1122883at2"/>
<dbReference type="Proteomes" id="UP000199595">
    <property type="component" value="Unassembled WGS sequence"/>
</dbReference>
<sequence>MNNTIKCTYNSKNKIFIKSYHGDIYLEDVVNSWKEIISKKIIPENFQGIIVDLRKGVIKMTIEESVGVSQFYKNNLSLFGNKKIAYITNSPIKTVYSMLVEQKDKGYKTKTFSYKEAAIYWILN</sequence>
<accession>A0A1H2X5U4</accession>
<protein>
    <recommendedName>
        <fullName evidence="3">SpoIIAA-like</fullName>
    </recommendedName>
</protein>
<evidence type="ECO:0008006" key="3">
    <source>
        <dbReference type="Google" id="ProtNLM"/>
    </source>
</evidence>
<dbReference type="RefSeq" id="WP_090121390.1">
    <property type="nucleotide sequence ID" value="NZ_FNNJ01000002.1"/>
</dbReference>